<dbReference type="PANTHER" id="PTHR37294">
    <property type="entry name" value="3'-5' EXORIBONUCLEASE YHAM"/>
    <property type="match status" value="1"/>
</dbReference>
<dbReference type="Gene3D" id="1.10.3210.10">
    <property type="entry name" value="Hypothetical protein af1432"/>
    <property type="match status" value="1"/>
</dbReference>
<evidence type="ECO:0000313" key="6">
    <source>
        <dbReference type="Proteomes" id="UP000199095"/>
    </source>
</evidence>
<dbReference type="InterPro" id="IPR006674">
    <property type="entry name" value="HD_domain"/>
</dbReference>
<dbReference type="AlphaFoldDB" id="A0A1I0AW32"/>
<gene>
    <name evidence="5" type="ORF">SAMN05421676_102278</name>
</gene>
<dbReference type="InterPro" id="IPR050798">
    <property type="entry name" value="YhaM_exoribonuc/phosphodiest"/>
</dbReference>
<dbReference type="PROSITE" id="PS51831">
    <property type="entry name" value="HD"/>
    <property type="match status" value="1"/>
</dbReference>
<proteinExistence type="predicted"/>
<dbReference type="Pfam" id="PF01336">
    <property type="entry name" value="tRNA_anti-codon"/>
    <property type="match status" value="1"/>
</dbReference>
<dbReference type="PANTHER" id="PTHR37294:SF1">
    <property type="entry name" value="3'-5' EXORIBONUCLEASE YHAM"/>
    <property type="match status" value="1"/>
</dbReference>
<dbReference type="EMBL" id="FOHJ01000002">
    <property type="protein sequence ID" value="SES98630.1"/>
    <property type="molecule type" value="Genomic_DNA"/>
</dbReference>
<dbReference type="InterPro" id="IPR003607">
    <property type="entry name" value="HD/PDEase_dom"/>
</dbReference>
<evidence type="ECO:0000259" key="4">
    <source>
        <dbReference type="PROSITE" id="PS51831"/>
    </source>
</evidence>
<keyword evidence="6" id="KW-1185">Reference proteome</keyword>
<accession>A0A1I0AW32</accession>
<dbReference type="NCBIfam" id="NF010007">
    <property type="entry name" value="PRK13480.1"/>
    <property type="match status" value="1"/>
</dbReference>
<dbReference type="CDD" id="cd00077">
    <property type="entry name" value="HDc"/>
    <property type="match status" value="1"/>
</dbReference>
<dbReference type="Proteomes" id="UP000199095">
    <property type="component" value="Unassembled WGS sequence"/>
</dbReference>
<evidence type="ECO:0000256" key="2">
    <source>
        <dbReference type="ARBA" id="ARBA00022801"/>
    </source>
</evidence>
<evidence type="ECO:0000256" key="3">
    <source>
        <dbReference type="ARBA" id="ARBA00022839"/>
    </source>
</evidence>
<reference evidence="6" key="1">
    <citation type="submission" date="2016-10" db="EMBL/GenBank/DDBJ databases">
        <authorList>
            <person name="Varghese N."/>
            <person name="Submissions S."/>
        </authorList>
    </citation>
    <scope>NUCLEOTIDE SEQUENCE [LARGE SCALE GENOMIC DNA]</scope>
    <source>
        <strain evidence="6">CGMCC 1.3566</strain>
    </source>
</reference>
<dbReference type="GO" id="GO:0003676">
    <property type="term" value="F:nucleic acid binding"/>
    <property type="evidence" value="ECO:0007669"/>
    <property type="project" value="InterPro"/>
</dbReference>
<dbReference type="SUPFAM" id="SSF109604">
    <property type="entry name" value="HD-domain/PDEase-like"/>
    <property type="match status" value="1"/>
</dbReference>
<evidence type="ECO:0000313" key="5">
    <source>
        <dbReference type="EMBL" id="SES98630.1"/>
    </source>
</evidence>
<dbReference type="InterPro" id="IPR004365">
    <property type="entry name" value="NA-bd_OB_tRNA"/>
</dbReference>
<feature type="domain" description="HD" evidence="4">
    <location>
        <begin position="163"/>
        <end position="279"/>
    </location>
</feature>
<dbReference type="STRING" id="237682.SAMN05421676_102278"/>
<dbReference type="FunFam" id="1.10.3210.10:FF:000008">
    <property type="entry name" value="3'-5' exoribonuclease YhaM"/>
    <property type="match status" value="1"/>
</dbReference>
<keyword evidence="1" id="KW-0540">Nuclease</keyword>
<dbReference type="InterPro" id="IPR012340">
    <property type="entry name" value="NA-bd_OB-fold"/>
</dbReference>
<name>A0A1I0AW32_9BACI</name>
<dbReference type="SMART" id="SM00471">
    <property type="entry name" value="HDc"/>
    <property type="match status" value="1"/>
</dbReference>
<dbReference type="GO" id="GO:0004527">
    <property type="term" value="F:exonuclease activity"/>
    <property type="evidence" value="ECO:0007669"/>
    <property type="project" value="UniProtKB-KW"/>
</dbReference>
<keyword evidence="3" id="KW-0269">Exonuclease</keyword>
<organism evidence="5 6">
    <name type="scientific">Salinibacillus kushneri</name>
    <dbReference type="NCBI Taxonomy" id="237682"/>
    <lineage>
        <taxon>Bacteria</taxon>
        <taxon>Bacillati</taxon>
        <taxon>Bacillota</taxon>
        <taxon>Bacilli</taxon>
        <taxon>Bacillales</taxon>
        <taxon>Bacillaceae</taxon>
        <taxon>Salinibacillus</taxon>
    </lineage>
</organism>
<dbReference type="Gene3D" id="2.40.50.140">
    <property type="entry name" value="Nucleic acid-binding proteins"/>
    <property type="match status" value="1"/>
</dbReference>
<sequence length="316" mass="35735">MLKEIGYVEVGQPFEGFLLIKSATKGVASNGKPFLTLILQDSSGEIEAKLWEATDEDEKTFKQEQIVKVSGDISQFRGKPQLKIQQIRPSQPTDGVRLQDFLAKAPVEVSQLEERLTEAIFEMENPNIQRIVRYFIKKYEKNLFLFPAAVKNHHEYVSGLAHHICSMLNIAKGLKKQYDDINIDLLYAGIILHDLGKITELSGSVAPNYTTEGKLLGHISIMAEEIGKAAEELSIDGEEVLLLKHMILSHHSKGEWGSPKPPLIREAEILHLIDLIDAKMNMMNRTLRKTKPGEFTERIFALDNRSFYRPLLEGND</sequence>
<dbReference type="Pfam" id="PF01966">
    <property type="entry name" value="HD"/>
    <property type="match status" value="1"/>
</dbReference>
<dbReference type="CDD" id="cd04492">
    <property type="entry name" value="YhaM_OBF_like"/>
    <property type="match status" value="1"/>
</dbReference>
<protein>
    <submittedName>
        <fullName evidence="5">3'-5' exoribonuclease</fullName>
    </submittedName>
</protein>
<keyword evidence="2" id="KW-0378">Hydrolase</keyword>
<dbReference type="GO" id="GO:0031125">
    <property type="term" value="P:rRNA 3'-end processing"/>
    <property type="evidence" value="ECO:0007669"/>
    <property type="project" value="TreeGrafter"/>
</dbReference>
<evidence type="ECO:0000256" key="1">
    <source>
        <dbReference type="ARBA" id="ARBA00022722"/>
    </source>
</evidence>
<dbReference type="SUPFAM" id="SSF50249">
    <property type="entry name" value="Nucleic acid-binding proteins"/>
    <property type="match status" value="1"/>
</dbReference>